<keyword evidence="1" id="KW-0472">Membrane</keyword>
<reference evidence="2" key="1">
    <citation type="submission" date="2021-09" db="EMBL/GenBank/DDBJ databases">
        <title>Genome of Aequorivita sp. strain F47161.</title>
        <authorList>
            <person name="Wang Y."/>
        </authorList>
    </citation>
    <scope>NUCLEOTIDE SEQUENCE</scope>
    <source>
        <strain evidence="2">F47161</strain>
    </source>
</reference>
<dbReference type="EMBL" id="JAIRBA010000012">
    <property type="protein sequence ID" value="MCG2418921.1"/>
    <property type="molecule type" value="Genomic_DNA"/>
</dbReference>
<accession>A0A9X1QVX7</accession>
<feature type="transmembrane region" description="Helical" evidence="1">
    <location>
        <begin position="76"/>
        <end position="99"/>
    </location>
</feature>
<evidence type="ECO:0000313" key="3">
    <source>
        <dbReference type="Proteomes" id="UP001139461"/>
    </source>
</evidence>
<name>A0A9X1QVX7_9FLAO</name>
<evidence type="ECO:0000313" key="2">
    <source>
        <dbReference type="EMBL" id="MCG2418921.1"/>
    </source>
</evidence>
<keyword evidence="1" id="KW-1133">Transmembrane helix</keyword>
<dbReference type="AlphaFoldDB" id="A0A9X1QVX7"/>
<comment type="caution">
    <text evidence="2">The sequence shown here is derived from an EMBL/GenBank/DDBJ whole genome shotgun (WGS) entry which is preliminary data.</text>
</comment>
<gene>
    <name evidence="2" type="ORF">K8089_07790</name>
</gene>
<evidence type="ECO:0000256" key="1">
    <source>
        <dbReference type="SAM" id="Phobius"/>
    </source>
</evidence>
<protein>
    <submittedName>
        <fullName evidence="2">Uncharacterized protein</fullName>
    </submittedName>
</protein>
<proteinExistence type="predicted"/>
<keyword evidence="1" id="KW-0812">Transmembrane</keyword>
<keyword evidence="3" id="KW-1185">Reference proteome</keyword>
<dbReference type="Proteomes" id="UP001139461">
    <property type="component" value="Unassembled WGS sequence"/>
</dbReference>
<organism evidence="2 3">
    <name type="scientific">Aequorivita vitellina</name>
    <dbReference type="NCBI Taxonomy" id="2874475"/>
    <lineage>
        <taxon>Bacteria</taxon>
        <taxon>Pseudomonadati</taxon>
        <taxon>Bacteroidota</taxon>
        <taxon>Flavobacteriia</taxon>
        <taxon>Flavobacteriales</taxon>
        <taxon>Flavobacteriaceae</taxon>
        <taxon>Aequorivita</taxon>
    </lineage>
</organism>
<dbReference type="RefSeq" id="WP_237602711.1">
    <property type="nucleotide sequence ID" value="NZ_JAIRBA010000012.1"/>
</dbReference>
<sequence>MSLSSAYIGAGNQTSFFNRKASVPFKQLKKIYGEELALISSEQSKLGLNRKTLSETDRVLLKEKIRILIKNQRRNYIINLLVTICILAIFLFTILLIGFKI</sequence>